<name>A0A8I2KDM8_RHILV</name>
<proteinExistence type="predicted"/>
<evidence type="ECO:0000313" key="2">
    <source>
        <dbReference type="Proteomes" id="UP000662259"/>
    </source>
</evidence>
<organism evidence="1 2">
    <name type="scientific">Rhizobium leguminosarum bv. viciae</name>
    <dbReference type="NCBI Taxonomy" id="387"/>
    <lineage>
        <taxon>Bacteria</taxon>
        <taxon>Pseudomonadati</taxon>
        <taxon>Pseudomonadota</taxon>
        <taxon>Alphaproteobacteria</taxon>
        <taxon>Hyphomicrobiales</taxon>
        <taxon>Rhizobiaceae</taxon>
        <taxon>Rhizobium/Agrobacterium group</taxon>
        <taxon>Rhizobium</taxon>
    </lineage>
</organism>
<protein>
    <submittedName>
        <fullName evidence="1">Uncharacterized protein</fullName>
    </submittedName>
</protein>
<sequence>MAAFFKVGRRDHKLIFRDVEFPLHLARPMRSRPNSRFAETSCANAPIIGNVLSHLEALSRVMPRSEVQR</sequence>
<reference evidence="1" key="1">
    <citation type="submission" date="2019-10" db="EMBL/GenBank/DDBJ databases">
        <title>Rhizobium leguminosarum symbiovar viciae collection.</title>
        <authorList>
            <person name="Boivin S."/>
            <person name="Lepetit M."/>
        </authorList>
    </citation>
    <scope>NUCLEOTIDE SEQUENCE</scope>
    <source>
        <strain evidence="1">L143</strain>
    </source>
</reference>
<evidence type="ECO:0000313" key="1">
    <source>
        <dbReference type="EMBL" id="NKM44053.1"/>
    </source>
</evidence>
<dbReference type="EMBL" id="WIEZ01000001">
    <property type="protein sequence ID" value="NKM44053.1"/>
    <property type="molecule type" value="Genomic_DNA"/>
</dbReference>
<gene>
    <name evidence="1" type="ORF">GFL91_03390</name>
</gene>
<dbReference type="Proteomes" id="UP000662259">
    <property type="component" value="Unassembled WGS sequence"/>
</dbReference>
<accession>A0A8I2KDM8</accession>
<comment type="caution">
    <text evidence="1">The sequence shown here is derived from an EMBL/GenBank/DDBJ whole genome shotgun (WGS) entry which is preliminary data.</text>
</comment>
<dbReference type="AlphaFoldDB" id="A0A8I2KDM8"/>